<dbReference type="Gene3D" id="3.40.220.10">
    <property type="entry name" value="Leucine Aminopeptidase, subunit E, domain 1"/>
    <property type="match status" value="1"/>
</dbReference>
<evidence type="ECO:0000313" key="3">
    <source>
        <dbReference type="Proteomes" id="UP000786560"/>
    </source>
</evidence>
<dbReference type="PANTHER" id="PTHR11106">
    <property type="entry name" value="GANGLIOSIDE INDUCED DIFFERENTIATION ASSOCIATED PROTEIN 2-RELATED"/>
    <property type="match status" value="1"/>
</dbReference>
<dbReference type="SUPFAM" id="SSF52949">
    <property type="entry name" value="Macro domain-like"/>
    <property type="match status" value="1"/>
</dbReference>
<dbReference type="AlphaFoldDB" id="A0A921LUT9"/>
<sequence>MLFVVIKIVTTRRIRQTPGNAIHTFAGVQLRLACADYMQEAGRPEPTGHAVVTDAYNLPSRHVVHTVGPIANGLPTPQHRDQLASCYRACLDAAAAAGDTSIAFCCISTGVFGFPQDEACAIAVRTVRDWLDSAAGGARTGVPFVRVLAVIFGFSWITYAKSLVFLKAFDKFSDPAKAMEQPTYVNSSASL</sequence>
<gene>
    <name evidence="2" type="ORF">K8U73_07300</name>
</gene>
<comment type="caution">
    <text evidence="2">The sequence shown here is derived from an EMBL/GenBank/DDBJ whole genome shotgun (WGS) entry which is preliminary data.</text>
</comment>
<evidence type="ECO:0000313" key="2">
    <source>
        <dbReference type="EMBL" id="HJG42169.1"/>
    </source>
</evidence>
<dbReference type="InterPro" id="IPR002589">
    <property type="entry name" value="Macro_dom"/>
</dbReference>
<dbReference type="PROSITE" id="PS51154">
    <property type="entry name" value="MACRO"/>
    <property type="match status" value="1"/>
</dbReference>
<proteinExistence type="predicted"/>
<feature type="domain" description="Macro" evidence="1">
    <location>
        <begin position="1"/>
        <end position="191"/>
    </location>
</feature>
<accession>A0A921LUT9</accession>
<dbReference type="Proteomes" id="UP000786560">
    <property type="component" value="Unassembled WGS sequence"/>
</dbReference>
<dbReference type="InterPro" id="IPR043472">
    <property type="entry name" value="Macro_dom-like"/>
</dbReference>
<name>A0A921LUT9_9BIFI</name>
<dbReference type="RefSeq" id="WP_278711548.1">
    <property type="nucleotide sequence ID" value="NZ_DYUX01000024.1"/>
</dbReference>
<dbReference type="EMBL" id="DYUX01000024">
    <property type="protein sequence ID" value="HJG42169.1"/>
    <property type="molecule type" value="Genomic_DNA"/>
</dbReference>
<reference evidence="2" key="2">
    <citation type="submission" date="2021-09" db="EMBL/GenBank/DDBJ databases">
        <authorList>
            <person name="Gilroy R."/>
        </authorList>
    </citation>
    <scope>NUCLEOTIDE SEQUENCE</scope>
    <source>
        <strain evidence="2">ChiBcolR7-4860</strain>
    </source>
</reference>
<evidence type="ECO:0000259" key="1">
    <source>
        <dbReference type="PROSITE" id="PS51154"/>
    </source>
</evidence>
<reference evidence="2" key="1">
    <citation type="journal article" date="2021" name="PeerJ">
        <title>Extensive microbial diversity within the chicken gut microbiome revealed by metagenomics and culture.</title>
        <authorList>
            <person name="Gilroy R."/>
            <person name="Ravi A."/>
            <person name="Getino M."/>
            <person name="Pursley I."/>
            <person name="Horton D.L."/>
            <person name="Alikhan N.F."/>
            <person name="Baker D."/>
            <person name="Gharbi K."/>
            <person name="Hall N."/>
            <person name="Watson M."/>
            <person name="Adriaenssens E.M."/>
            <person name="Foster-Nyarko E."/>
            <person name="Jarju S."/>
            <person name="Secka A."/>
            <person name="Antonio M."/>
            <person name="Oren A."/>
            <person name="Chaudhuri R.R."/>
            <person name="La Ragione R."/>
            <person name="Hildebrand F."/>
            <person name="Pallen M.J."/>
        </authorList>
    </citation>
    <scope>NUCLEOTIDE SEQUENCE</scope>
    <source>
        <strain evidence="2">ChiBcolR7-4860</strain>
    </source>
</reference>
<protein>
    <submittedName>
        <fullName evidence="2">Macro domain-containing protein</fullName>
    </submittedName>
</protein>
<organism evidence="2 3">
    <name type="scientific">Bifidobacterium pullorum subsp. gallinarum</name>
    <dbReference type="NCBI Taxonomy" id="78344"/>
    <lineage>
        <taxon>Bacteria</taxon>
        <taxon>Bacillati</taxon>
        <taxon>Actinomycetota</taxon>
        <taxon>Actinomycetes</taxon>
        <taxon>Bifidobacteriales</taxon>
        <taxon>Bifidobacteriaceae</taxon>
        <taxon>Bifidobacterium</taxon>
    </lineage>
</organism>
<dbReference type="Pfam" id="PF01661">
    <property type="entry name" value="Macro"/>
    <property type="match status" value="1"/>
</dbReference>
<dbReference type="SMART" id="SM00506">
    <property type="entry name" value="A1pp"/>
    <property type="match status" value="1"/>
</dbReference>
<dbReference type="PANTHER" id="PTHR11106:SF27">
    <property type="entry name" value="MACRO DOMAIN-CONTAINING PROTEIN"/>
    <property type="match status" value="1"/>
</dbReference>